<organism evidence="2 3">
    <name type="scientific">Paralabilibaculum antarcticum</name>
    <dbReference type="NCBI Taxonomy" id="2912572"/>
    <lineage>
        <taxon>Bacteria</taxon>
        <taxon>Pseudomonadati</taxon>
        <taxon>Bacteroidota</taxon>
        <taxon>Bacteroidia</taxon>
        <taxon>Marinilabiliales</taxon>
        <taxon>Marinifilaceae</taxon>
        <taxon>Paralabilibaculum</taxon>
    </lineage>
</organism>
<proteinExistence type="predicted"/>
<name>A0ABT5VWZ7_9BACT</name>
<dbReference type="Proteomes" id="UP001528920">
    <property type="component" value="Unassembled WGS sequence"/>
</dbReference>
<dbReference type="RefSeq" id="WP_275110367.1">
    <property type="nucleotide sequence ID" value="NZ_JAKJSC010000002.1"/>
</dbReference>
<sequence length="508" mass="58297">MKILYKGLLLLAVGSTLFSCDDYLDKVPDNRTEIKEKEQIAKILVNAYPKTSYAALCETMSDNVGDKGSDGFLTSENSEAYKYVENFTKEDQNNPIFYWNYAYTAIAHANQALLEIEKLEQEGVTGLDSYRGEALVCRAYTHFMLVNMFAPDYDAATASTDLGIPYVEEVETELLKDYKRQTVAQVYEKVEADLLEGMNLLDDTRYSVPKYHFTIASAKAFASRLYLWMGRDASDYSKSLDYANDVLGANPAAMLRDYKGFYASASYYDKEAQYTKATETPNLLLSECIDNWGYYYAYLRFSLTGLLSGEIFEMGATATWGLSYAHTIHGGTDYAHFPKWRVHEIKDNPSDNSFVPSFMMPLFTTDELMYNRIEALLYLDEIDAVLADFNILINTRVKYSTELSKYDINHFYTTGEMVFFPPWELPTYETPEEIAELKGSMFQFYLDLKRKDFIHEGMRWFDIRRFDLEVTHETADGETFTLEAKDLKKTLQIPEIAVANGLQPNKRN</sequence>
<reference evidence="2 3" key="1">
    <citation type="submission" date="2022-01" db="EMBL/GenBank/DDBJ databases">
        <title>Labilibaculum sp. nov, a marine bacterium isolated from Antarctica.</title>
        <authorList>
            <person name="Dai W."/>
        </authorList>
    </citation>
    <scope>NUCLEOTIDE SEQUENCE [LARGE SCALE GENOMIC DNA]</scope>
    <source>
        <strain evidence="2 3">DW002</strain>
    </source>
</reference>
<keyword evidence="3" id="KW-1185">Reference proteome</keyword>
<evidence type="ECO:0000259" key="1">
    <source>
        <dbReference type="Pfam" id="PF14322"/>
    </source>
</evidence>
<dbReference type="EMBL" id="JAKJSC010000002">
    <property type="protein sequence ID" value="MDE5419038.1"/>
    <property type="molecule type" value="Genomic_DNA"/>
</dbReference>
<evidence type="ECO:0000313" key="3">
    <source>
        <dbReference type="Proteomes" id="UP001528920"/>
    </source>
</evidence>
<dbReference type="InterPro" id="IPR011990">
    <property type="entry name" value="TPR-like_helical_dom_sf"/>
</dbReference>
<gene>
    <name evidence="2" type="ORF">L3049_13615</name>
</gene>
<evidence type="ECO:0000313" key="2">
    <source>
        <dbReference type="EMBL" id="MDE5419038.1"/>
    </source>
</evidence>
<dbReference type="Pfam" id="PF14322">
    <property type="entry name" value="SusD-like_3"/>
    <property type="match status" value="1"/>
</dbReference>
<dbReference type="PROSITE" id="PS51257">
    <property type="entry name" value="PROKAR_LIPOPROTEIN"/>
    <property type="match status" value="1"/>
</dbReference>
<accession>A0ABT5VWZ7</accession>
<dbReference type="Gene3D" id="1.25.40.390">
    <property type="match status" value="1"/>
</dbReference>
<comment type="caution">
    <text evidence="2">The sequence shown here is derived from an EMBL/GenBank/DDBJ whole genome shotgun (WGS) entry which is preliminary data.</text>
</comment>
<dbReference type="SUPFAM" id="SSF48452">
    <property type="entry name" value="TPR-like"/>
    <property type="match status" value="1"/>
</dbReference>
<protein>
    <submittedName>
        <fullName evidence="2">RagB/SusD family nutrient uptake outer membrane protein</fullName>
    </submittedName>
</protein>
<dbReference type="InterPro" id="IPR033985">
    <property type="entry name" value="SusD-like_N"/>
</dbReference>
<feature type="domain" description="SusD-like N-terminal" evidence="1">
    <location>
        <begin position="22"/>
        <end position="227"/>
    </location>
</feature>